<keyword evidence="2" id="KW-1185">Reference proteome</keyword>
<reference evidence="1 2" key="1">
    <citation type="submission" date="2024-03" db="EMBL/GenBank/DDBJ databases">
        <title>A high-quality draft genome sequence of Diaporthe vaccinii, a causative agent of upright dieback and viscid rot disease in cranberry plants.</title>
        <authorList>
            <person name="Sarrasin M."/>
            <person name="Lang B.F."/>
            <person name="Burger G."/>
        </authorList>
    </citation>
    <scope>NUCLEOTIDE SEQUENCE [LARGE SCALE GENOMIC DNA]</scope>
    <source>
        <strain evidence="1 2">IS7</strain>
    </source>
</reference>
<evidence type="ECO:0000313" key="1">
    <source>
        <dbReference type="EMBL" id="KAL2291463.1"/>
    </source>
</evidence>
<evidence type="ECO:0000313" key="2">
    <source>
        <dbReference type="Proteomes" id="UP001600888"/>
    </source>
</evidence>
<accession>A0ABR4F9T9</accession>
<name>A0ABR4F9T9_9PEZI</name>
<dbReference type="Proteomes" id="UP001600888">
    <property type="component" value="Unassembled WGS sequence"/>
</dbReference>
<dbReference type="EMBL" id="JBAWTH010000006">
    <property type="protein sequence ID" value="KAL2291463.1"/>
    <property type="molecule type" value="Genomic_DNA"/>
</dbReference>
<protein>
    <submittedName>
        <fullName evidence="1">Uncharacterized protein</fullName>
    </submittedName>
</protein>
<comment type="caution">
    <text evidence="1">The sequence shown here is derived from an EMBL/GenBank/DDBJ whole genome shotgun (WGS) entry which is preliminary data.</text>
</comment>
<organism evidence="1 2">
    <name type="scientific">Diaporthe vaccinii</name>
    <dbReference type="NCBI Taxonomy" id="105482"/>
    <lineage>
        <taxon>Eukaryota</taxon>
        <taxon>Fungi</taxon>
        <taxon>Dikarya</taxon>
        <taxon>Ascomycota</taxon>
        <taxon>Pezizomycotina</taxon>
        <taxon>Sordariomycetes</taxon>
        <taxon>Sordariomycetidae</taxon>
        <taxon>Diaporthales</taxon>
        <taxon>Diaporthaceae</taxon>
        <taxon>Diaporthe</taxon>
        <taxon>Diaporthe eres species complex</taxon>
    </lineage>
</organism>
<sequence>MLFDVSDQRKVRPTLQATEIQRLGDDLAGVRRAAGVAGLAPGVEGVALCLPQGAAPALVVAVDDGLDAVPAVGVLLPAGGAGGPALGQRAGRVVGPRGELGEALVADGQDRVGGAGADHVGGVGAQLAQLEGRGRDDARVDLRAELGELAPRGLVDVVGEGRAGGLDVARDGDDLGAADEELGHDVASVAVLQAEDLVADQVVTLAQVGGEDGACVSAVLDHHVDSPLAGRRVRGAIIGDLLQVDGGGSLVVGVDDAGLGAVGPGAVVHDDAVASRELDCPADRRLSVPPAGHVGGSEVGDGCRRGVAIQVHADACCLALSLSVAENLDHASVCLDTAQEGKRRDE</sequence>
<proteinExistence type="predicted"/>
<gene>
    <name evidence="1" type="ORF">FJTKL_12859</name>
</gene>